<dbReference type="EMBL" id="JDSS02000006">
    <property type="protein sequence ID" value="KFB69962.1"/>
    <property type="molecule type" value="Genomic_DNA"/>
</dbReference>
<dbReference type="Proteomes" id="UP000019812">
    <property type="component" value="Unassembled WGS sequence"/>
</dbReference>
<reference evidence="1 2" key="1">
    <citation type="submission" date="2014-07" db="EMBL/GenBank/DDBJ databases">
        <title>Expanding our view of genomic diversity in Candidatus Accumulibacter clades.</title>
        <authorList>
            <person name="Skennerton C.T."/>
            <person name="Barr J.J."/>
            <person name="Slater F.R."/>
            <person name="Bond P.L."/>
            <person name="Tyson G.W."/>
        </authorList>
    </citation>
    <scope>NUCLEOTIDE SEQUENCE [LARGE SCALE GENOMIC DNA]</scope>
    <source>
        <strain evidence="2">SK-01</strain>
    </source>
</reference>
<name>A0A084Y5G8_9PROT</name>
<protein>
    <submittedName>
        <fullName evidence="1">Uncharacterized protein</fullName>
    </submittedName>
</protein>
<gene>
    <name evidence="1" type="ORF">CAPSK01_000359</name>
</gene>
<evidence type="ECO:0000313" key="1">
    <source>
        <dbReference type="EMBL" id="KFB69962.1"/>
    </source>
</evidence>
<comment type="caution">
    <text evidence="1">The sequence shown here is derived from an EMBL/GenBank/DDBJ whole genome shotgun (WGS) entry which is preliminary data.</text>
</comment>
<sequence>MFWSLATRAKRRTNRHERPGAHPGCLLLAAAGGESFLKSILDAALHLRIPKRVVATTLAAFATSNPELTAGFVWATLNS</sequence>
<dbReference type="AlphaFoldDB" id="A0A084Y5G8"/>
<proteinExistence type="predicted"/>
<accession>A0A084Y5G8</accession>
<dbReference type="STRING" id="1457154.CAPSK01_000359"/>
<organism evidence="1 2">
    <name type="scientific">Candidatus Accumulibacter vicinus</name>
    <dbReference type="NCBI Taxonomy" id="2954382"/>
    <lineage>
        <taxon>Bacteria</taxon>
        <taxon>Pseudomonadati</taxon>
        <taxon>Pseudomonadota</taxon>
        <taxon>Betaproteobacteria</taxon>
        <taxon>Candidatus Accumulibacter</taxon>
    </lineage>
</organism>
<evidence type="ECO:0000313" key="2">
    <source>
        <dbReference type="Proteomes" id="UP000019812"/>
    </source>
</evidence>